<dbReference type="HOGENOM" id="CLU_056607_6_4_11"/>
<dbReference type="PROSITE" id="PS51186">
    <property type="entry name" value="GNAT"/>
    <property type="match status" value="1"/>
</dbReference>
<name>A0A097IID9_9CORY</name>
<proteinExistence type="predicted"/>
<evidence type="ECO:0000256" key="1">
    <source>
        <dbReference type="ARBA" id="ARBA00022679"/>
    </source>
</evidence>
<protein>
    <submittedName>
        <fullName evidence="4">Acetyltransferase</fullName>
    </submittedName>
</protein>
<dbReference type="Gene3D" id="3.40.630.30">
    <property type="match status" value="1"/>
</dbReference>
<dbReference type="InterPro" id="IPR050832">
    <property type="entry name" value="Bact_Acetyltransf"/>
</dbReference>
<dbReference type="EMBL" id="CP006764">
    <property type="protein sequence ID" value="AIT61900.1"/>
    <property type="molecule type" value="Genomic_DNA"/>
</dbReference>
<organism evidence="4 5">
    <name type="scientific">Corynebacterium doosanense CAU 212 = DSM 45436</name>
    <dbReference type="NCBI Taxonomy" id="558173"/>
    <lineage>
        <taxon>Bacteria</taxon>
        <taxon>Bacillati</taxon>
        <taxon>Actinomycetota</taxon>
        <taxon>Actinomycetes</taxon>
        <taxon>Mycobacteriales</taxon>
        <taxon>Corynebacteriaceae</taxon>
        <taxon>Corynebacterium</taxon>
    </lineage>
</organism>
<gene>
    <name evidence="4" type="ORF">CDOO_11995</name>
</gene>
<sequence>MSRTLKAVPLAEMTPLEVHQLYKLRVDAYVLEQATPYQEIQDIDAADSTRHLLLQDESGALLGCARLHPAQVAGEEVTQFGRFVLVPSARGTGAGDELLRFALAEARADRPVYLTAQLGLTGYYARYGFTETGERYDDTGVPHQPMIRY</sequence>
<dbReference type="GO" id="GO:0016747">
    <property type="term" value="F:acyltransferase activity, transferring groups other than amino-acyl groups"/>
    <property type="evidence" value="ECO:0007669"/>
    <property type="project" value="InterPro"/>
</dbReference>
<dbReference type="PANTHER" id="PTHR43877:SF2">
    <property type="entry name" value="AMINOALKYLPHOSPHONATE N-ACETYLTRANSFERASE-RELATED"/>
    <property type="match status" value="1"/>
</dbReference>
<accession>A0A097IID9</accession>
<dbReference type="eggNOG" id="COG2153">
    <property type="taxonomic scope" value="Bacteria"/>
</dbReference>
<evidence type="ECO:0000256" key="2">
    <source>
        <dbReference type="ARBA" id="ARBA00023315"/>
    </source>
</evidence>
<reference evidence="4 5" key="1">
    <citation type="submission" date="2013-09" db="EMBL/GenBank/DDBJ databases">
        <title>Complete genome sequence of Corynebacterium doosanense CAU 212(T) (=DSM 45436(T)), isolated from activated sludge.</title>
        <authorList>
            <person name="Schaffert L."/>
            <person name="Albersmeier A."/>
            <person name="Kalinowski J."/>
            <person name="Ruckert C."/>
        </authorList>
    </citation>
    <scope>NUCLEOTIDE SEQUENCE [LARGE SCALE GENOMIC DNA]</scope>
    <source>
        <strain evidence="4 5">CAU 212</strain>
    </source>
</reference>
<keyword evidence="5" id="KW-1185">Reference proteome</keyword>
<dbReference type="AlphaFoldDB" id="A0A097IID9"/>
<feature type="domain" description="N-acetyltransferase" evidence="3">
    <location>
        <begin position="8"/>
        <end position="149"/>
    </location>
</feature>
<evidence type="ECO:0000259" key="3">
    <source>
        <dbReference type="PROSITE" id="PS51186"/>
    </source>
</evidence>
<dbReference type="Proteomes" id="UP000029914">
    <property type="component" value="Chromosome"/>
</dbReference>
<dbReference type="InterPro" id="IPR000182">
    <property type="entry name" value="GNAT_dom"/>
</dbReference>
<dbReference type="RefSeq" id="WP_038573437.1">
    <property type="nucleotide sequence ID" value="NZ_AQUX01000012.1"/>
</dbReference>
<dbReference type="PANTHER" id="PTHR43877">
    <property type="entry name" value="AMINOALKYLPHOSPHONATE N-ACETYLTRANSFERASE-RELATED-RELATED"/>
    <property type="match status" value="1"/>
</dbReference>
<evidence type="ECO:0000313" key="5">
    <source>
        <dbReference type="Proteomes" id="UP000029914"/>
    </source>
</evidence>
<dbReference type="CDD" id="cd04301">
    <property type="entry name" value="NAT_SF"/>
    <property type="match status" value="1"/>
</dbReference>
<dbReference type="STRING" id="558173.CDOO_11995"/>
<dbReference type="Pfam" id="PF13673">
    <property type="entry name" value="Acetyltransf_10"/>
    <property type="match status" value="1"/>
</dbReference>
<dbReference type="SUPFAM" id="SSF55729">
    <property type="entry name" value="Acyl-CoA N-acyltransferases (Nat)"/>
    <property type="match status" value="1"/>
</dbReference>
<dbReference type="InterPro" id="IPR016181">
    <property type="entry name" value="Acyl_CoA_acyltransferase"/>
</dbReference>
<keyword evidence="1 4" id="KW-0808">Transferase</keyword>
<dbReference type="KEGG" id="cdo:CDOO_11995"/>
<keyword evidence="2" id="KW-0012">Acyltransferase</keyword>
<evidence type="ECO:0000313" key="4">
    <source>
        <dbReference type="EMBL" id="AIT61900.1"/>
    </source>
</evidence>